<dbReference type="EMBL" id="JACJPY010000036">
    <property type="protein sequence ID" value="MBD2150916.1"/>
    <property type="molecule type" value="Genomic_DNA"/>
</dbReference>
<organism evidence="1 2">
    <name type="scientific">Pseudanabaena cinerea FACHB-1277</name>
    <dbReference type="NCBI Taxonomy" id="2949581"/>
    <lineage>
        <taxon>Bacteria</taxon>
        <taxon>Bacillati</taxon>
        <taxon>Cyanobacteriota</taxon>
        <taxon>Cyanophyceae</taxon>
        <taxon>Pseudanabaenales</taxon>
        <taxon>Pseudanabaenaceae</taxon>
        <taxon>Pseudanabaena</taxon>
        <taxon>Pseudanabaena cinerea</taxon>
    </lineage>
</organism>
<evidence type="ECO:0000313" key="2">
    <source>
        <dbReference type="Proteomes" id="UP000631421"/>
    </source>
</evidence>
<comment type="caution">
    <text evidence="1">The sequence shown here is derived from an EMBL/GenBank/DDBJ whole genome shotgun (WGS) entry which is preliminary data.</text>
</comment>
<reference evidence="1" key="2">
    <citation type="submission" date="2020-08" db="EMBL/GenBank/DDBJ databases">
        <authorList>
            <person name="Chen M."/>
            <person name="Teng W."/>
            <person name="Zhao L."/>
            <person name="Hu C."/>
            <person name="Zhou Y."/>
            <person name="Han B."/>
            <person name="Song L."/>
            <person name="Shu W."/>
        </authorList>
    </citation>
    <scope>NUCLEOTIDE SEQUENCE</scope>
    <source>
        <strain evidence="1">FACHB-1277</strain>
    </source>
</reference>
<proteinExistence type="predicted"/>
<keyword evidence="2" id="KW-1185">Reference proteome</keyword>
<sequence>MKTNKINQQVKNNDRDRQRFLAPLDNEEPADHLHQNYRHWSWLPKPK</sequence>
<dbReference type="AlphaFoldDB" id="A0A926UU70"/>
<evidence type="ECO:0000313" key="1">
    <source>
        <dbReference type="EMBL" id="MBD2150916.1"/>
    </source>
</evidence>
<name>A0A926UU70_9CYAN</name>
<reference evidence="1" key="1">
    <citation type="journal article" date="2015" name="ISME J.">
        <title>Draft Genome Sequence of Streptomyces incarnatus NRRL8089, which Produces the Nucleoside Antibiotic Sinefungin.</title>
        <authorList>
            <person name="Oshima K."/>
            <person name="Hattori M."/>
            <person name="Shimizu H."/>
            <person name="Fukuda K."/>
            <person name="Nemoto M."/>
            <person name="Inagaki K."/>
            <person name="Tamura T."/>
        </authorList>
    </citation>
    <scope>NUCLEOTIDE SEQUENCE</scope>
    <source>
        <strain evidence="1">FACHB-1277</strain>
    </source>
</reference>
<gene>
    <name evidence="1" type="ORF">H6F44_12415</name>
</gene>
<protein>
    <submittedName>
        <fullName evidence="1">Uncharacterized protein</fullName>
    </submittedName>
</protein>
<dbReference type="Proteomes" id="UP000631421">
    <property type="component" value="Unassembled WGS sequence"/>
</dbReference>
<dbReference type="RefSeq" id="WP_190351275.1">
    <property type="nucleotide sequence ID" value="NZ_JACJPY010000036.1"/>
</dbReference>
<accession>A0A926UU70</accession>